<dbReference type="InterPro" id="IPR001650">
    <property type="entry name" value="Helicase_C-like"/>
</dbReference>
<gene>
    <name evidence="7" type="ORF">MD483_18535</name>
</gene>
<accession>A0A9X3CHA3</accession>
<evidence type="ECO:0000256" key="3">
    <source>
        <dbReference type="ARBA" id="ARBA00022806"/>
    </source>
</evidence>
<evidence type="ECO:0000259" key="5">
    <source>
        <dbReference type="PROSITE" id="PS51192"/>
    </source>
</evidence>
<dbReference type="InterPro" id="IPR014001">
    <property type="entry name" value="Helicase_ATP-bd"/>
</dbReference>
<dbReference type="InterPro" id="IPR007502">
    <property type="entry name" value="Helicase-assoc_dom"/>
</dbReference>
<dbReference type="GO" id="GO:0005524">
    <property type="term" value="F:ATP binding"/>
    <property type="evidence" value="ECO:0007669"/>
    <property type="project" value="UniProtKB-KW"/>
</dbReference>
<evidence type="ECO:0000256" key="4">
    <source>
        <dbReference type="ARBA" id="ARBA00022840"/>
    </source>
</evidence>
<dbReference type="SUPFAM" id="SSF52540">
    <property type="entry name" value="P-loop containing nucleoside triphosphate hydrolases"/>
    <property type="match status" value="1"/>
</dbReference>
<dbReference type="InterPro" id="IPR027417">
    <property type="entry name" value="P-loop_NTPase"/>
</dbReference>
<dbReference type="GO" id="GO:0004386">
    <property type="term" value="F:helicase activity"/>
    <property type="evidence" value="ECO:0007669"/>
    <property type="project" value="UniProtKB-KW"/>
</dbReference>
<dbReference type="SMART" id="SM00490">
    <property type="entry name" value="HELICc"/>
    <property type="match status" value="1"/>
</dbReference>
<feature type="domain" description="Helicase ATP-binding" evidence="5">
    <location>
        <begin position="13"/>
        <end position="166"/>
    </location>
</feature>
<dbReference type="Gene3D" id="1.20.120.1080">
    <property type="match status" value="1"/>
</dbReference>
<sequence>MSRLPIDTLKESFLQRLPQTHLIVEAETGSGKSTRLPMWASEQGRVLVIEPRRIACTSLAQFLSQERGEKLGESVGYAIKLENVYSDQSQVVFVTPGVALKWFAENKLKAFDIVLVDEFHERRWDTDLLVAMLKASQSHRLVITSATIEGEKLARYVGADRLHASGRHFDVTVEHRAVDSHHLPQLKNIEQRVHQEVASQLLTDGADILVFLPGRKEIAQCAATLKSFPQLLIVPLHASVSDEQRLLALTKQPQRKVVLATNVAETSLTIPNISTVIDSGLERRTVQRNGRSTLMLSHISKASAKQRMGRAGRVMQGECIRLYGKHAALEAATPPEFQREGLTEPMLAAAACGYKLQDLDWLDTIPEKSLEAACLVLRDMGAIDEDGTVTEHGTKLYPLPIDALYADLVTRSEPKAVKEAMVDLAAALAVPASLYTLSSNADSVEALLREEPFGCDASLLIRLVRGDDLPGVSVDQEAVKEARGLAAQMRELFELPSLCVASRFERHTLAEEIARLHPELLFVRRVKRREAFGNGVMEVLPARNSRVTDKHEAMLVLDTHSLPGRGVKQTLNLATVVMPVPLSLFAALEIGEWIQGESTVENGTAYSALELVYAGRSVMSKRVEAQGELALKPILDSVLSGEIFPGFAEKLQQQIQHWRLYVELGLADVECHQDLDFERWFCEQLTMLELESIEDLALFSEEDFQFEGIPYWEYQEFAEKYPLRLALGDLNVSVEYMPKRKLVYVVYENGLRKKDPKRWELPVWKGWRIQYKKASRIVDIK</sequence>
<comment type="caution">
    <text evidence="7">The sequence shown here is derived from an EMBL/GenBank/DDBJ whole genome shotgun (WGS) entry which is preliminary data.</text>
</comment>
<dbReference type="Pfam" id="PF00270">
    <property type="entry name" value="DEAD"/>
    <property type="match status" value="1"/>
</dbReference>
<dbReference type="CDD" id="cd18791">
    <property type="entry name" value="SF2_C_RHA"/>
    <property type="match status" value="1"/>
</dbReference>
<evidence type="ECO:0000313" key="7">
    <source>
        <dbReference type="EMBL" id="MCW8335812.1"/>
    </source>
</evidence>
<dbReference type="Pfam" id="PF00271">
    <property type="entry name" value="Helicase_C"/>
    <property type="match status" value="1"/>
</dbReference>
<evidence type="ECO:0000256" key="2">
    <source>
        <dbReference type="ARBA" id="ARBA00022801"/>
    </source>
</evidence>
<keyword evidence="4" id="KW-0067">ATP-binding</keyword>
<dbReference type="PANTHER" id="PTHR43519">
    <property type="entry name" value="ATP-DEPENDENT RNA HELICASE HRPB"/>
    <property type="match status" value="1"/>
</dbReference>
<organism evidence="7 8">
    <name type="scientific">Vibrio paucivorans</name>
    <dbReference type="NCBI Taxonomy" id="2829489"/>
    <lineage>
        <taxon>Bacteria</taxon>
        <taxon>Pseudomonadati</taxon>
        <taxon>Pseudomonadota</taxon>
        <taxon>Gammaproteobacteria</taxon>
        <taxon>Vibrionales</taxon>
        <taxon>Vibrionaceae</taxon>
        <taxon>Vibrio</taxon>
    </lineage>
</organism>
<evidence type="ECO:0000313" key="8">
    <source>
        <dbReference type="Proteomes" id="UP001155586"/>
    </source>
</evidence>
<dbReference type="PROSITE" id="PS51192">
    <property type="entry name" value="HELICASE_ATP_BIND_1"/>
    <property type="match status" value="1"/>
</dbReference>
<dbReference type="InterPro" id="IPR011545">
    <property type="entry name" value="DEAD/DEAH_box_helicase_dom"/>
</dbReference>
<protein>
    <submittedName>
        <fullName evidence="7">DEAD/DEAH box helicase</fullName>
    </submittedName>
</protein>
<evidence type="ECO:0000256" key="1">
    <source>
        <dbReference type="ARBA" id="ARBA00022741"/>
    </source>
</evidence>
<name>A0A9X3CHA3_9VIBR</name>
<keyword evidence="2" id="KW-0378">Hydrolase</keyword>
<proteinExistence type="predicted"/>
<keyword evidence="1" id="KW-0547">Nucleotide-binding</keyword>
<dbReference type="RefSeq" id="WP_265688888.1">
    <property type="nucleotide sequence ID" value="NZ_JAKRRX010000144.1"/>
</dbReference>
<feature type="domain" description="Helicase C-terminal" evidence="6">
    <location>
        <begin position="185"/>
        <end position="360"/>
    </location>
</feature>
<evidence type="ECO:0000259" key="6">
    <source>
        <dbReference type="PROSITE" id="PS51194"/>
    </source>
</evidence>
<dbReference type="GO" id="GO:0003676">
    <property type="term" value="F:nucleic acid binding"/>
    <property type="evidence" value="ECO:0007669"/>
    <property type="project" value="InterPro"/>
</dbReference>
<dbReference type="PROSITE" id="PS51194">
    <property type="entry name" value="HELICASE_CTER"/>
    <property type="match status" value="1"/>
</dbReference>
<dbReference type="PANTHER" id="PTHR43519:SF1">
    <property type="entry name" value="ATP-DEPENDENT RNA HELICASE HRPB"/>
    <property type="match status" value="1"/>
</dbReference>
<dbReference type="SMART" id="SM00847">
    <property type="entry name" value="HA2"/>
    <property type="match status" value="1"/>
</dbReference>
<reference evidence="7" key="1">
    <citation type="submission" date="2022-02" db="EMBL/GenBank/DDBJ databases">
        <title>Vibrio sp. nov., a new bacterium isolated from Bohai sea, China.</title>
        <authorList>
            <person name="Yuan Y."/>
        </authorList>
    </citation>
    <scope>NUCLEOTIDE SEQUENCE</scope>
    <source>
        <strain evidence="7">DBSS07</strain>
    </source>
</reference>
<keyword evidence="8" id="KW-1185">Reference proteome</keyword>
<dbReference type="AlphaFoldDB" id="A0A9X3CHA3"/>
<dbReference type="Gene3D" id="3.40.50.300">
    <property type="entry name" value="P-loop containing nucleotide triphosphate hydrolases"/>
    <property type="match status" value="2"/>
</dbReference>
<dbReference type="EMBL" id="JAKRRX010000144">
    <property type="protein sequence ID" value="MCW8335812.1"/>
    <property type="molecule type" value="Genomic_DNA"/>
</dbReference>
<dbReference type="Proteomes" id="UP001155586">
    <property type="component" value="Unassembled WGS sequence"/>
</dbReference>
<dbReference type="CDD" id="cd17917">
    <property type="entry name" value="DEXHc_RHA-like"/>
    <property type="match status" value="1"/>
</dbReference>
<keyword evidence="3 7" id="KW-0347">Helicase</keyword>
<dbReference type="GO" id="GO:0016787">
    <property type="term" value="F:hydrolase activity"/>
    <property type="evidence" value="ECO:0007669"/>
    <property type="project" value="UniProtKB-KW"/>
</dbReference>
<dbReference type="SMART" id="SM00487">
    <property type="entry name" value="DEXDc"/>
    <property type="match status" value="1"/>
</dbReference>